<proteinExistence type="predicted"/>
<comment type="caution">
    <text evidence="2">The sequence shown here is derived from an EMBL/GenBank/DDBJ whole genome shotgun (WGS) entry which is preliminary data.</text>
</comment>
<keyword evidence="1" id="KW-1133">Transmembrane helix</keyword>
<evidence type="ECO:0000313" key="2">
    <source>
        <dbReference type="EMBL" id="TDK54191.1"/>
    </source>
</evidence>
<evidence type="ECO:0000256" key="1">
    <source>
        <dbReference type="SAM" id="Phobius"/>
    </source>
</evidence>
<evidence type="ECO:0000313" key="3">
    <source>
        <dbReference type="Proteomes" id="UP000295132"/>
    </source>
</evidence>
<dbReference type="AlphaFoldDB" id="A0A4R5VJA0"/>
<feature type="transmembrane region" description="Helical" evidence="1">
    <location>
        <begin position="27"/>
        <end position="47"/>
    </location>
</feature>
<accession>A0A4R5VJA0</accession>
<sequence>MVKLGFYLAGIIIILTIYTAISHNFRVIPYTEFLSGCMLIILGVLFIRIKRKGIGTFLFVASGITFICLIGLIWG</sequence>
<gene>
    <name evidence="2" type="ORF">E2K98_29630</name>
</gene>
<name>A0A4R5VJA0_9BACI</name>
<dbReference type="RefSeq" id="WP_133340515.1">
    <property type="nucleotide sequence ID" value="NZ_SMYO01000054.1"/>
</dbReference>
<dbReference type="Proteomes" id="UP000295132">
    <property type="component" value="Unassembled WGS sequence"/>
</dbReference>
<feature type="transmembrane region" description="Helical" evidence="1">
    <location>
        <begin position="54"/>
        <end position="74"/>
    </location>
</feature>
<feature type="transmembrane region" description="Helical" evidence="1">
    <location>
        <begin position="5"/>
        <end position="21"/>
    </location>
</feature>
<protein>
    <recommendedName>
        <fullName evidence="4">DUF3953 domain-containing protein</fullName>
    </recommendedName>
</protein>
<keyword evidence="1" id="KW-0472">Membrane</keyword>
<evidence type="ECO:0008006" key="4">
    <source>
        <dbReference type="Google" id="ProtNLM"/>
    </source>
</evidence>
<reference evidence="2 3" key="1">
    <citation type="submission" date="2019-03" db="EMBL/GenBank/DDBJ databases">
        <title>Bacillus niacini sp. nov. a Nicotinate-Metabolizing Mesophile Isolated from Soil.</title>
        <authorList>
            <person name="Zhang G."/>
        </authorList>
    </citation>
    <scope>NUCLEOTIDE SEQUENCE [LARGE SCALE GENOMIC DNA]</scope>
    <source>
        <strain evidence="2 3">WN066</strain>
    </source>
</reference>
<keyword evidence="1" id="KW-0812">Transmembrane</keyword>
<dbReference type="EMBL" id="SMYO01000054">
    <property type="protein sequence ID" value="TDK54191.1"/>
    <property type="molecule type" value="Genomic_DNA"/>
</dbReference>
<organism evidence="2 3">
    <name type="scientific">Bacillus salipaludis</name>
    <dbReference type="NCBI Taxonomy" id="2547811"/>
    <lineage>
        <taxon>Bacteria</taxon>
        <taxon>Bacillati</taxon>
        <taxon>Bacillota</taxon>
        <taxon>Bacilli</taxon>
        <taxon>Bacillales</taxon>
        <taxon>Bacillaceae</taxon>
        <taxon>Bacillus</taxon>
    </lineage>
</organism>